<sequence length="406" mass="47504">MSNNKPKSFSFESFDMLQRLFIDRKYSNKHFKKTVQLSIEAFPLVSCKSYEGIFTSKWNYQDYPLEDFITVVEGKNGEDDETIMEYFFKNIDYDNGPHIRFVVVQCPNRDSILISINHMMCDATSFKDFLYMFCDIYDHPENVDDYSTTDDRSLMQLFKSFSLKENFNIFTSKDKEPIEIVKFDLKGDPNRPFLETRTLTQDDFDKLKAYSKAKSVTLNDIFMTAIMRAFYKFFNKTVVILCDINLRKYLENEQTKGFTNMLTTVDCKIGEELGDTFEETLNKITQCMTKEKENIYCTKGLLVTELIMKFLPYRLGKYLIDRDYKPYPLEVTNLGIIDQSKVHFKNIEVSSVLLTGSTKFAPSFELSVCTFNKILSFCINFYGTESDQKIINDVLDTFIKELTSIF</sequence>
<dbReference type="PANTHER" id="PTHR28037">
    <property type="entry name" value="ALCOHOL O-ACETYLTRANSFERASE 1-RELATED"/>
    <property type="match status" value="1"/>
</dbReference>
<evidence type="ECO:0000313" key="2">
    <source>
        <dbReference type="Proteomes" id="UP000193920"/>
    </source>
</evidence>
<gene>
    <name evidence="1" type="ORF">LY90DRAFT_700316</name>
</gene>
<organism evidence="1 2">
    <name type="scientific">Neocallimastix californiae</name>
    <dbReference type="NCBI Taxonomy" id="1754190"/>
    <lineage>
        <taxon>Eukaryota</taxon>
        <taxon>Fungi</taxon>
        <taxon>Fungi incertae sedis</taxon>
        <taxon>Chytridiomycota</taxon>
        <taxon>Chytridiomycota incertae sedis</taxon>
        <taxon>Neocallimastigomycetes</taxon>
        <taxon>Neocallimastigales</taxon>
        <taxon>Neocallimastigaceae</taxon>
        <taxon>Neocallimastix</taxon>
    </lineage>
</organism>
<evidence type="ECO:0000313" key="1">
    <source>
        <dbReference type="EMBL" id="ORY69193.1"/>
    </source>
</evidence>
<dbReference type="EMBL" id="MCOG01000045">
    <property type="protein sequence ID" value="ORY69193.1"/>
    <property type="molecule type" value="Genomic_DNA"/>
</dbReference>
<dbReference type="PANTHER" id="PTHR28037:SF1">
    <property type="entry name" value="ALCOHOL O-ACETYLTRANSFERASE 1-RELATED"/>
    <property type="match status" value="1"/>
</dbReference>
<dbReference type="Proteomes" id="UP000193920">
    <property type="component" value="Unassembled WGS sequence"/>
</dbReference>
<comment type="caution">
    <text evidence="1">The sequence shown here is derived from an EMBL/GenBank/DDBJ whole genome shotgun (WGS) entry which is preliminary data.</text>
</comment>
<dbReference type="OrthoDB" id="2124055at2759"/>
<accession>A0A1Y2EC91</accession>
<keyword evidence="2" id="KW-1185">Reference proteome</keyword>
<proteinExistence type="predicted"/>
<dbReference type="InterPro" id="IPR023213">
    <property type="entry name" value="CAT-like_dom_sf"/>
</dbReference>
<protein>
    <recommendedName>
        <fullName evidence="3">Condensation domain-containing protein</fullName>
    </recommendedName>
</protein>
<reference evidence="1 2" key="1">
    <citation type="submission" date="2016-08" db="EMBL/GenBank/DDBJ databases">
        <title>A Parts List for Fungal Cellulosomes Revealed by Comparative Genomics.</title>
        <authorList>
            <consortium name="DOE Joint Genome Institute"/>
            <person name="Haitjema C.H."/>
            <person name="Gilmore S.P."/>
            <person name="Henske J.K."/>
            <person name="Solomon K.V."/>
            <person name="De Groot R."/>
            <person name="Kuo A."/>
            <person name="Mondo S.J."/>
            <person name="Salamov A.A."/>
            <person name="Labutti K."/>
            <person name="Zhao Z."/>
            <person name="Chiniquy J."/>
            <person name="Barry K."/>
            <person name="Brewer H.M."/>
            <person name="Purvine S.O."/>
            <person name="Wright A.T."/>
            <person name="Boxma B."/>
            <person name="Van Alen T."/>
            <person name="Hackstein J.H."/>
            <person name="Baker S.E."/>
            <person name="Grigoriev I.V."/>
            <person name="O'Malley M.A."/>
        </authorList>
    </citation>
    <scope>NUCLEOTIDE SEQUENCE [LARGE SCALE GENOMIC DNA]</scope>
    <source>
        <strain evidence="1 2">G1</strain>
    </source>
</reference>
<dbReference type="InterPro" id="IPR052058">
    <property type="entry name" value="Alcohol_O-acetyltransferase"/>
</dbReference>
<name>A0A1Y2EC91_9FUNG</name>
<dbReference type="SUPFAM" id="SSF52777">
    <property type="entry name" value="CoA-dependent acyltransferases"/>
    <property type="match status" value="2"/>
</dbReference>
<dbReference type="Gene3D" id="3.30.559.30">
    <property type="entry name" value="Nonribosomal peptide synthetase, condensation domain"/>
    <property type="match status" value="1"/>
</dbReference>
<dbReference type="Gene3D" id="3.30.559.10">
    <property type="entry name" value="Chloramphenicol acetyltransferase-like domain"/>
    <property type="match status" value="1"/>
</dbReference>
<dbReference type="AlphaFoldDB" id="A0A1Y2EC91"/>
<evidence type="ECO:0008006" key="3">
    <source>
        <dbReference type="Google" id="ProtNLM"/>
    </source>
</evidence>